<keyword evidence="3" id="KW-0949">S-adenosyl-L-methionine</keyword>
<name>A0A132B2Q1_MOLSC</name>
<evidence type="ECO:0000256" key="3">
    <source>
        <dbReference type="ARBA" id="ARBA00022691"/>
    </source>
</evidence>
<dbReference type="SUPFAM" id="SSF46785">
    <property type="entry name" value="Winged helix' DNA-binding domain"/>
    <property type="match status" value="1"/>
</dbReference>
<dbReference type="PANTHER" id="PTHR43712">
    <property type="entry name" value="PUTATIVE (AFU_ORTHOLOGUE AFUA_4G14580)-RELATED"/>
    <property type="match status" value="1"/>
</dbReference>
<keyword evidence="2 5" id="KW-0808">Transferase</keyword>
<dbReference type="SUPFAM" id="SSF53335">
    <property type="entry name" value="S-adenosyl-L-methionine-dependent methyltransferases"/>
    <property type="match status" value="1"/>
</dbReference>
<dbReference type="InterPro" id="IPR029063">
    <property type="entry name" value="SAM-dependent_MTases_sf"/>
</dbReference>
<keyword evidence="6" id="KW-1185">Reference proteome</keyword>
<dbReference type="PROSITE" id="PS51683">
    <property type="entry name" value="SAM_OMT_II"/>
    <property type="match status" value="1"/>
</dbReference>
<organism evidence="5 6">
    <name type="scientific">Mollisia scopiformis</name>
    <name type="common">Conifer needle endophyte fungus</name>
    <name type="synonym">Phialocephala scopiformis</name>
    <dbReference type="NCBI Taxonomy" id="149040"/>
    <lineage>
        <taxon>Eukaryota</taxon>
        <taxon>Fungi</taxon>
        <taxon>Dikarya</taxon>
        <taxon>Ascomycota</taxon>
        <taxon>Pezizomycotina</taxon>
        <taxon>Leotiomycetes</taxon>
        <taxon>Helotiales</taxon>
        <taxon>Mollisiaceae</taxon>
        <taxon>Mollisia</taxon>
    </lineage>
</organism>
<accession>A0A132B2Q1</accession>
<keyword evidence="1 5" id="KW-0489">Methyltransferase</keyword>
<dbReference type="InterPro" id="IPR036388">
    <property type="entry name" value="WH-like_DNA-bd_sf"/>
</dbReference>
<evidence type="ECO:0000313" key="6">
    <source>
        <dbReference type="Proteomes" id="UP000070700"/>
    </source>
</evidence>
<dbReference type="InterPro" id="IPR001077">
    <property type="entry name" value="COMT_C"/>
</dbReference>
<dbReference type="EMBL" id="KQ947448">
    <property type="protein sequence ID" value="KUJ06319.1"/>
    <property type="molecule type" value="Genomic_DNA"/>
</dbReference>
<reference evidence="5 6" key="1">
    <citation type="submission" date="2015-10" db="EMBL/GenBank/DDBJ databases">
        <title>Full genome of DAOMC 229536 Phialocephala scopiformis, a fungal endophyte of spruce producing the potent anti-insectan compound rugulosin.</title>
        <authorList>
            <consortium name="DOE Joint Genome Institute"/>
            <person name="Walker A.K."/>
            <person name="Frasz S.L."/>
            <person name="Seifert K.A."/>
            <person name="Miller J.D."/>
            <person name="Mondo S.J."/>
            <person name="Labutti K."/>
            <person name="Lipzen A."/>
            <person name="Dockter R."/>
            <person name="Kennedy M."/>
            <person name="Grigoriev I.V."/>
            <person name="Spatafora J.W."/>
        </authorList>
    </citation>
    <scope>NUCLEOTIDE SEQUENCE [LARGE SCALE GENOMIC DNA]</scope>
    <source>
        <strain evidence="5 6">CBS 120377</strain>
    </source>
</reference>
<protein>
    <submittedName>
        <fullName evidence="5">S-adenosyl-L-methionine-dependent methyltransferase</fullName>
    </submittedName>
</protein>
<dbReference type="InterPro" id="IPR016461">
    <property type="entry name" value="COMT-like"/>
</dbReference>
<dbReference type="GO" id="GO:0032259">
    <property type="term" value="P:methylation"/>
    <property type="evidence" value="ECO:0007669"/>
    <property type="project" value="UniProtKB-KW"/>
</dbReference>
<feature type="domain" description="O-methyltransferase C-terminal" evidence="4">
    <location>
        <begin position="217"/>
        <end position="388"/>
    </location>
</feature>
<dbReference type="PANTHER" id="PTHR43712:SF2">
    <property type="entry name" value="O-METHYLTRANSFERASE CICE"/>
    <property type="match status" value="1"/>
</dbReference>
<evidence type="ECO:0000256" key="1">
    <source>
        <dbReference type="ARBA" id="ARBA00022603"/>
    </source>
</evidence>
<dbReference type="RefSeq" id="XP_018060674.1">
    <property type="nucleotide sequence ID" value="XM_018223389.1"/>
</dbReference>
<proteinExistence type="predicted"/>
<dbReference type="Gene3D" id="3.40.50.150">
    <property type="entry name" value="Vaccinia Virus protein VP39"/>
    <property type="match status" value="1"/>
</dbReference>
<evidence type="ECO:0000313" key="5">
    <source>
        <dbReference type="EMBL" id="KUJ06319.1"/>
    </source>
</evidence>
<evidence type="ECO:0000256" key="2">
    <source>
        <dbReference type="ARBA" id="ARBA00022679"/>
    </source>
</evidence>
<gene>
    <name evidence="5" type="ORF">LY89DRAFT_790610</name>
</gene>
<dbReference type="Gene3D" id="1.10.10.10">
    <property type="entry name" value="Winged helix-like DNA-binding domain superfamily/Winged helix DNA-binding domain"/>
    <property type="match status" value="1"/>
</dbReference>
<evidence type="ECO:0000259" key="4">
    <source>
        <dbReference type="Pfam" id="PF00891"/>
    </source>
</evidence>
<dbReference type="GeneID" id="28833115"/>
<dbReference type="AlphaFoldDB" id="A0A132B2Q1"/>
<dbReference type="Pfam" id="PF00891">
    <property type="entry name" value="Methyltransf_2"/>
    <property type="match status" value="1"/>
</dbReference>
<dbReference type="InterPro" id="IPR036390">
    <property type="entry name" value="WH_DNA-bd_sf"/>
</dbReference>
<dbReference type="GO" id="GO:0008171">
    <property type="term" value="F:O-methyltransferase activity"/>
    <property type="evidence" value="ECO:0007669"/>
    <property type="project" value="InterPro"/>
</dbReference>
<dbReference type="KEGG" id="psco:LY89DRAFT_790610"/>
<sequence>MSYLSILRTSLNDKLQQLETQLSASIHSSSPHLLEAYPYLAFDDADNLPSRKVFDLMEQIHIDLKAVDSLITPTRFKLVDLGTLHYKSAALNAAVELNVAEVIEVFGGEVTLEDLAKKLDVNEHKLGIDTATGLGMECATGIPKDLSNPETKHSFADTTAPFCKVVSKNGQTFAQYMGNPENAAMVELGNEGIVGWLNKLTRAALLCDYPWAELGSAKVIDLGSGTGDCGMDLMRKFPQFSWVYQDLEPVIESLKRDFPRDLIDLVDEGRISFVVQDYFQPNASDGNVWYMRGVLHEYNDDQVLAILNHLTTAMRRTPNSKMIINEVLNSSPIIVPTSSMSAASEHIPGSQSAMASTANIMTWSTFSLFGGKERSYQEYEILLNTAGLKISRFFQFRTFTVMLECVLA</sequence>
<dbReference type="InParanoid" id="A0A132B2Q1"/>
<dbReference type="OrthoDB" id="1606438at2759"/>
<dbReference type="Proteomes" id="UP000070700">
    <property type="component" value="Unassembled WGS sequence"/>
</dbReference>